<dbReference type="AlphaFoldDB" id="A0A9X0R5V5"/>
<gene>
    <name evidence="2" type="ORF">H8Q88_04320</name>
</gene>
<keyword evidence="1" id="KW-0812">Transmembrane</keyword>
<protein>
    <submittedName>
        <fullName evidence="2">Uncharacterized protein</fullName>
    </submittedName>
</protein>
<dbReference type="RefSeq" id="WP_187025373.1">
    <property type="nucleotide sequence ID" value="NZ_JACRUP010000001.1"/>
</dbReference>
<dbReference type="Proteomes" id="UP000615796">
    <property type="component" value="Unassembled WGS sequence"/>
</dbReference>
<organism evidence="2 3">
    <name type="scientific">Vibrio metschnikovii</name>
    <dbReference type="NCBI Taxonomy" id="28172"/>
    <lineage>
        <taxon>Bacteria</taxon>
        <taxon>Pseudomonadati</taxon>
        <taxon>Pseudomonadota</taxon>
        <taxon>Gammaproteobacteria</taxon>
        <taxon>Vibrionales</taxon>
        <taxon>Vibrionaceae</taxon>
        <taxon>Vibrio</taxon>
    </lineage>
</organism>
<reference evidence="2" key="1">
    <citation type="submission" date="2020-08" db="EMBL/GenBank/DDBJ databases">
        <title>Genome Sequencing and Pan-Genome Analysis of Migratory bird Vibrio Strains, Inner Mongolia.</title>
        <authorList>
            <person name="Zheng L."/>
        </authorList>
    </citation>
    <scope>NUCLEOTIDE SEQUENCE</scope>
    <source>
        <strain evidence="2">M13F</strain>
    </source>
</reference>
<keyword evidence="1" id="KW-0472">Membrane</keyword>
<accession>A0A9X0R5V5</accession>
<sequence length="125" mass="14274">MIQSALFALFIALVSFPDWLDLNAIQEKPLTVSTQTHQHVASEQVHPEQYSLAIVVRSEPNRTTPIRLISDDNDDIALKKDTPFYLALALSVSAIILWFYFSQSTLFFIRKALQFSNLYSRFAHA</sequence>
<keyword evidence="3" id="KW-1185">Reference proteome</keyword>
<dbReference type="EMBL" id="JACRUP010000001">
    <property type="protein sequence ID" value="MBC5850183.1"/>
    <property type="molecule type" value="Genomic_DNA"/>
</dbReference>
<keyword evidence="1" id="KW-1133">Transmembrane helix</keyword>
<comment type="caution">
    <text evidence="2">The sequence shown here is derived from an EMBL/GenBank/DDBJ whole genome shotgun (WGS) entry which is preliminary data.</text>
</comment>
<evidence type="ECO:0000313" key="2">
    <source>
        <dbReference type="EMBL" id="MBC5850183.1"/>
    </source>
</evidence>
<feature type="transmembrane region" description="Helical" evidence="1">
    <location>
        <begin position="84"/>
        <end position="101"/>
    </location>
</feature>
<name>A0A9X0R5V5_VIBME</name>
<proteinExistence type="predicted"/>
<evidence type="ECO:0000313" key="3">
    <source>
        <dbReference type="Proteomes" id="UP000615796"/>
    </source>
</evidence>
<evidence type="ECO:0000256" key="1">
    <source>
        <dbReference type="SAM" id="Phobius"/>
    </source>
</evidence>